<accession>A0ACC0YRZ6</accession>
<gene>
    <name evidence="1" type="ORF">Pint_26687</name>
</gene>
<keyword evidence="2" id="KW-1185">Reference proteome</keyword>
<reference evidence="2" key="1">
    <citation type="journal article" date="2023" name="G3 (Bethesda)">
        <title>Genome assembly and association tests identify interacting loci associated with vigor, precocity, and sex in interspecific pistachio rootstocks.</title>
        <authorList>
            <person name="Palmer W."/>
            <person name="Jacygrad E."/>
            <person name="Sagayaradj S."/>
            <person name="Cavanaugh K."/>
            <person name="Han R."/>
            <person name="Bertier L."/>
            <person name="Beede B."/>
            <person name="Kafkas S."/>
            <person name="Golino D."/>
            <person name="Preece J."/>
            <person name="Michelmore R."/>
        </authorList>
    </citation>
    <scope>NUCLEOTIDE SEQUENCE [LARGE SCALE GENOMIC DNA]</scope>
</reference>
<protein>
    <submittedName>
        <fullName evidence="1">Uncharacterized protein</fullName>
    </submittedName>
</protein>
<comment type="caution">
    <text evidence="1">The sequence shown here is derived from an EMBL/GenBank/DDBJ whole genome shotgun (WGS) entry which is preliminary data.</text>
</comment>
<evidence type="ECO:0000313" key="1">
    <source>
        <dbReference type="EMBL" id="KAJ0040307.1"/>
    </source>
</evidence>
<evidence type="ECO:0000313" key="2">
    <source>
        <dbReference type="Proteomes" id="UP001163603"/>
    </source>
</evidence>
<organism evidence="1 2">
    <name type="scientific">Pistacia integerrima</name>
    <dbReference type="NCBI Taxonomy" id="434235"/>
    <lineage>
        <taxon>Eukaryota</taxon>
        <taxon>Viridiplantae</taxon>
        <taxon>Streptophyta</taxon>
        <taxon>Embryophyta</taxon>
        <taxon>Tracheophyta</taxon>
        <taxon>Spermatophyta</taxon>
        <taxon>Magnoliopsida</taxon>
        <taxon>eudicotyledons</taxon>
        <taxon>Gunneridae</taxon>
        <taxon>Pentapetalae</taxon>
        <taxon>rosids</taxon>
        <taxon>malvids</taxon>
        <taxon>Sapindales</taxon>
        <taxon>Anacardiaceae</taxon>
        <taxon>Pistacia</taxon>
    </lineage>
</organism>
<name>A0ACC0YRZ6_9ROSI</name>
<dbReference type="Proteomes" id="UP001163603">
    <property type="component" value="Chromosome 5"/>
</dbReference>
<proteinExistence type="predicted"/>
<dbReference type="EMBL" id="CM047740">
    <property type="protein sequence ID" value="KAJ0040307.1"/>
    <property type="molecule type" value="Genomic_DNA"/>
</dbReference>
<sequence>MEVQAQKPVVLITGYSQGGIGHALAYEFASKDENVKNCVANVIEKFGRIDILINNVGVPCVSPLAELPLSTMERTFNTNVYDVDVKFR</sequence>